<dbReference type="GO" id="GO:0010468">
    <property type="term" value="P:regulation of gene expression"/>
    <property type="evidence" value="ECO:0007669"/>
    <property type="project" value="TreeGrafter"/>
</dbReference>
<dbReference type="Pfam" id="PF00636">
    <property type="entry name" value="Ribonuclease_3"/>
    <property type="match status" value="1"/>
</dbReference>
<evidence type="ECO:0000256" key="5">
    <source>
        <dbReference type="ARBA" id="ARBA00022884"/>
    </source>
</evidence>
<feature type="domain" description="DRBM" evidence="7">
    <location>
        <begin position="226"/>
        <end position="262"/>
    </location>
</feature>
<evidence type="ECO:0000256" key="1">
    <source>
        <dbReference type="ARBA" id="ARBA00010183"/>
    </source>
</evidence>
<accession>A7K823</accession>
<dbReference type="Proteomes" id="UP000202420">
    <property type="component" value="Segment"/>
</dbReference>
<dbReference type="GO" id="GO:0004525">
    <property type="term" value="F:ribonuclease III activity"/>
    <property type="evidence" value="ECO:0007669"/>
    <property type="project" value="InterPro"/>
</dbReference>
<dbReference type="SUPFAM" id="SSF54768">
    <property type="entry name" value="dsRNA-binding domain-like"/>
    <property type="match status" value="1"/>
</dbReference>
<dbReference type="CDD" id="cd10845">
    <property type="entry name" value="DSRM_RNAse_III_family"/>
    <property type="match status" value="1"/>
</dbReference>
<proteinExistence type="inferred from homology"/>
<evidence type="ECO:0000256" key="2">
    <source>
        <dbReference type="ARBA" id="ARBA00022722"/>
    </source>
</evidence>
<dbReference type="EMBL" id="EF101928">
    <property type="protein sequence ID" value="ABT16197.1"/>
    <property type="molecule type" value="Genomic_DNA"/>
</dbReference>
<evidence type="ECO:0000259" key="8">
    <source>
        <dbReference type="PROSITE" id="PS50142"/>
    </source>
</evidence>
<evidence type="ECO:0000313" key="9">
    <source>
        <dbReference type="EMBL" id="ABT16197.1"/>
    </source>
</evidence>
<dbReference type="RefSeq" id="YP_001426544.1">
    <property type="nucleotide sequence ID" value="NC_008724.1"/>
</dbReference>
<dbReference type="Gene3D" id="1.10.1520.10">
    <property type="entry name" value="Ribonuclease III domain"/>
    <property type="match status" value="1"/>
</dbReference>
<dbReference type="SUPFAM" id="SSF69065">
    <property type="entry name" value="RNase III domain-like"/>
    <property type="match status" value="1"/>
</dbReference>
<dbReference type="InterPro" id="IPR011907">
    <property type="entry name" value="RNase_III"/>
</dbReference>
<dbReference type="GO" id="GO:0003725">
    <property type="term" value="F:double-stranded RNA binding"/>
    <property type="evidence" value="ECO:0007669"/>
    <property type="project" value="TreeGrafter"/>
</dbReference>
<dbReference type="PROSITE" id="PS50137">
    <property type="entry name" value="DS_RBD"/>
    <property type="match status" value="1"/>
</dbReference>
<dbReference type="PROSITE" id="PS50142">
    <property type="entry name" value="RNASE_3_2"/>
    <property type="match status" value="1"/>
</dbReference>
<evidence type="ECO:0000313" key="10">
    <source>
        <dbReference type="Proteomes" id="UP000202420"/>
    </source>
</evidence>
<evidence type="ECO:0000256" key="3">
    <source>
        <dbReference type="ARBA" id="ARBA00022759"/>
    </source>
</evidence>
<dbReference type="HAMAP" id="MF_00104">
    <property type="entry name" value="RNase_III"/>
    <property type="match status" value="1"/>
</dbReference>
<keyword evidence="3" id="KW-0255">Endonuclease</keyword>
<reference evidence="9 10" key="1">
    <citation type="submission" date="2006-09" db="EMBL/GenBank/DDBJ databases">
        <title>Sequence and annotation of the 288-kb ATCV-1 virus that infects an endosymbiotic Chlorella strain of the heliozoon Acanthocystis turfacea.</title>
        <authorList>
            <person name="Fitzgerald L.A."/>
            <person name="Graves M.V."/>
            <person name="Li X."/>
            <person name="Pfitzner A.J.P."/>
            <person name="Hartigan J."/>
            <person name="Van Etten J.L."/>
        </authorList>
    </citation>
    <scope>NUCLEOTIDE SEQUENCE [LARGE SCALE GENOMIC DNA]</scope>
    <source>
        <strain evidence="9 10">ATCV-1</strain>
    </source>
</reference>
<dbReference type="GO" id="GO:0006364">
    <property type="term" value="P:rRNA processing"/>
    <property type="evidence" value="ECO:0007669"/>
    <property type="project" value="InterPro"/>
</dbReference>
<dbReference type="Pfam" id="PF00035">
    <property type="entry name" value="dsrm"/>
    <property type="match status" value="1"/>
</dbReference>
<dbReference type="PANTHER" id="PTHR11207:SF0">
    <property type="entry name" value="RIBONUCLEASE 3"/>
    <property type="match status" value="1"/>
</dbReference>
<dbReference type="Gene3D" id="3.30.160.20">
    <property type="match status" value="1"/>
</dbReference>
<feature type="domain" description="RNase III" evidence="8">
    <location>
        <begin position="44"/>
        <end position="168"/>
    </location>
</feature>
<protein>
    <submittedName>
        <fullName evidence="9">Uncharacterized protein Z063L</fullName>
    </submittedName>
</protein>
<name>A7K823_9PHYC</name>
<evidence type="ECO:0000259" key="7">
    <source>
        <dbReference type="PROSITE" id="PS50137"/>
    </source>
</evidence>
<keyword evidence="2" id="KW-0540">Nuclease</keyword>
<dbReference type="InterPro" id="IPR036389">
    <property type="entry name" value="RNase_III_sf"/>
</dbReference>
<dbReference type="KEGG" id="vg:5470657"/>
<evidence type="ECO:0000256" key="6">
    <source>
        <dbReference type="PROSITE-ProRule" id="PRU00266"/>
    </source>
</evidence>
<dbReference type="GeneID" id="5470657"/>
<gene>
    <name evidence="9" type="primary">Z063L</name>
    <name evidence="9" type="ORF">ATCV1_Z063L</name>
</gene>
<keyword evidence="5 6" id="KW-0694">RNA-binding</keyword>
<keyword evidence="4" id="KW-0378">Hydrolase</keyword>
<evidence type="ECO:0000256" key="4">
    <source>
        <dbReference type="ARBA" id="ARBA00022801"/>
    </source>
</evidence>
<dbReference type="SMART" id="SM00535">
    <property type="entry name" value="RIBOc"/>
    <property type="match status" value="1"/>
</dbReference>
<dbReference type="InterPro" id="IPR014720">
    <property type="entry name" value="dsRBD_dom"/>
</dbReference>
<dbReference type="PROSITE" id="PS00517">
    <property type="entry name" value="RNASE_3_1"/>
    <property type="match status" value="1"/>
</dbReference>
<dbReference type="CDD" id="cd00593">
    <property type="entry name" value="RIBOc"/>
    <property type="match status" value="1"/>
</dbReference>
<sequence length="268" mass="30023">MQKINMLGQCTSSMHSTAANHTPKFDDNWPAGGPSTKRGTMFTKEEIEGLIGMPVCDFNLYVTAFSYNPLEENGETFERLEFLGDSVLGFLIARYLYDVFPGKNEGVLTRLRVKFVSGKLLSKLAHQLGLHEFIIMSQKGLYRCWHTNPKTLEDAFEALIGAIYLDLGINAARQFLMSVLTKHVNIYELMIDANHKDRLVKHCRVLNLAKPTFVTTFERGGTNSMFVVEARIDNVPHGEGTGTTRKDAEQAAARTALLRLGIGDEYIQ</sequence>
<dbReference type="SMART" id="SM00358">
    <property type="entry name" value="DSRM"/>
    <property type="match status" value="1"/>
</dbReference>
<dbReference type="PANTHER" id="PTHR11207">
    <property type="entry name" value="RIBONUCLEASE III"/>
    <property type="match status" value="1"/>
</dbReference>
<dbReference type="InterPro" id="IPR000999">
    <property type="entry name" value="RNase_III_dom"/>
</dbReference>
<dbReference type="OrthoDB" id="7427at10239"/>
<keyword evidence="10" id="KW-1185">Reference proteome</keyword>
<organism evidence="9 10">
    <name type="scientific">Chlorovirus heliozoae</name>
    <dbReference type="NCBI Taxonomy" id="322019"/>
    <lineage>
        <taxon>Viruses</taxon>
        <taxon>Varidnaviria</taxon>
        <taxon>Bamfordvirae</taxon>
        <taxon>Nucleocytoviricota</taxon>
        <taxon>Megaviricetes</taxon>
        <taxon>Algavirales</taxon>
        <taxon>Phycodnaviridae</taxon>
        <taxon>Chlorovirus</taxon>
    </lineage>
</organism>
<comment type="similarity">
    <text evidence="1">Belongs to the ribonuclease III family.</text>
</comment>